<keyword evidence="5" id="KW-1185">Reference proteome</keyword>
<keyword evidence="2" id="KW-1133">Transmembrane helix</keyword>
<keyword evidence="2" id="KW-0812">Transmembrane</keyword>
<dbReference type="Proteomes" id="UP000717624">
    <property type="component" value="Unassembled WGS sequence"/>
</dbReference>
<dbReference type="InterPro" id="IPR058620">
    <property type="entry name" value="YtrI_C"/>
</dbReference>
<evidence type="ECO:0000256" key="2">
    <source>
        <dbReference type="SAM" id="Phobius"/>
    </source>
</evidence>
<evidence type="ECO:0000256" key="1">
    <source>
        <dbReference type="SAM" id="Coils"/>
    </source>
</evidence>
<feature type="domain" description="Sporulation membrane protein YtrI C-terminal" evidence="3">
    <location>
        <begin position="88"/>
        <end position="165"/>
    </location>
</feature>
<evidence type="ECO:0000313" key="5">
    <source>
        <dbReference type="Proteomes" id="UP000717624"/>
    </source>
</evidence>
<evidence type="ECO:0000259" key="3">
    <source>
        <dbReference type="Pfam" id="PF26347"/>
    </source>
</evidence>
<dbReference type="Pfam" id="PF26347">
    <property type="entry name" value="YtrI_sporulation"/>
    <property type="match status" value="1"/>
</dbReference>
<dbReference type="AlphaFoldDB" id="A0A938XZW3"/>
<gene>
    <name evidence="4" type="ORF">JOD01_002426</name>
</gene>
<protein>
    <submittedName>
        <fullName evidence="4">Regulator of replication initiation timing</fullName>
    </submittedName>
</protein>
<proteinExistence type="predicted"/>
<feature type="transmembrane region" description="Helical" evidence="2">
    <location>
        <begin position="21"/>
        <end position="41"/>
    </location>
</feature>
<feature type="coiled-coil region" evidence="1">
    <location>
        <begin position="44"/>
        <end position="78"/>
    </location>
</feature>
<keyword evidence="2" id="KW-0472">Membrane</keyword>
<accession>A0A938XZW3</accession>
<organism evidence="4 5">
    <name type="scientific">Brevibacillus fulvus</name>
    <dbReference type="NCBI Taxonomy" id="1125967"/>
    <lineage>
        <taxon>Bacteria</taxon>
        <taxon>Bacillati</taxon>
        <taxon>Bacillota</taxon>
        <taxon>Bacilli</taxon>
        <taxon>Bacillales</taxon>
        <taxon>Paenibacillaceae</taxon>
        <taxon>Brevibacillus</taxon>
    </lineage>
</organism>
<evidence type="ECO:0000313" key="4">
    <source>
        <dbReference type="EMBL" id="MBM7590816.1"/>
    </source>
</evidence>
<comment type="caution">
    <text evidence="4">The sequence shown here is derived from an EMBL/GenBank/DDBJ whole genome shotgun (WGS) entry which is preliminary data.</text>
</comment>
<dbReference type="RefSeq" id="WP_239565408.1">
    <property type="nucleotide sequence ID" value="NZ_JAFBEB010000007.1"/>
</dbReference>
<sequence length="173" mass="19874">MAGTGSLMNEQRGKIRYWKRYFSLLMIGVCLGGAGMIFWYGHQLEELMLENRSLKLVNERLYKDLASLKQTQKAAQKRQDAVIELIRVQIDEPKPHAIIETEVIRRLEKDLAPLKGKKAEQLVELPPLLHELLRRREYVIEGNMVEVRLKTVVIVSRVLSLTVTAEVKHDGTS</sequence>
<keyword evidence="1" id="KW-0175">Coiled coil</keyword>
<name>A0A938XZW3_9BACL</name>
<reference evidence="4" key="1">
    <citation type="submission" date="2021-01" db="EMBL/GenBank/DDBJ databases">
        <title>Genomic Encyclopedia of Type Strains, Phase IV (KMG-IV): sequencing the most valuable type-strain genomes for metagenomic binning, comparative biology and taxonomic classification.</title>
        <authorList>
            <person name="Goeker M."/>
        </authorList>
    </citation>
    <scope>NUCLEOTIDE SEQUENCE</scope>
    <source>
        <strain evidence="4">DSM 25523</strain>
    </source>
</reference>
<dbReference type="EMBL" id="JAFBEB010000007">
    <property type="protein sequence ID" value="MBM7590816.1"/>
    <property type="molecule type" value="Genomic_DNA"/>
</dbReference>